<evidence type="ECO:0000256" key="8">
    <source>
        <dbReference type="PROSITE-ProRule" id="PRU00023"/>
    </source>
</evidence>
<evidence type="ECO:0000256" key="4">
    <source>
        <dbReference type="ARBA" id="ARBA00022737"/>
    </source>
</evidence>
<dbReference type="Pfam" id="PF12796">
    <property type="entry name" value="Ank_2"/>
    <property type="match status" value="1"/>
</dbReference>
<dbReference type="SMART" id="SM00248">
    <property type="entry name" value="ANK"/>
    <property type="match status" value="3"/>
</dbReference>
<evidence type="ECO:0000256" key="9">
    <source>
        <dbReference type="PROSITE-ProRule" id="PRU00192"/>
    </source>
</evidence>
<feature type="repeat" description="ANK" evidence="8">
    <location>
        <begin position="163"/>
        <end position="195"/>
    </location>
</feature>
<dbReference type="SMART" id="SM00326">
    <property type="entry name" value="SH3"/>
    <property type="match status" value="1"/>
</dbReference>
<dbReference type="PANTHER" id="PTHR24155:SF10">
    <property type="entry name" value="OSTEOCLAST-STIMULATING FACTOR 1"/>
    <property type="match status" value="1"/>
</dbReference>
<feature type="domain" description="SH3" evidence="11">
    <location>
        <begin position="14"/>
        <end position="94"/>
    </location>
</feature>
<dbReference type="GO" id="GO:0005737">
    <property type="term" value="C:cytoplasm"/>
    <property type="evidence" value="ECO:0007669"/>
    <property type="project" value="UniProtKB-SubCell"/>
</dbReference>
<dbReference type="InterPro" id="IPR001452">
    <property type="entry name" value="SH3_domain"/>
</dbReference>
<protein>
    <recommendedName>
        <fullName evidence="7">Osteoclast-stimulating factor 1</fullName>
    </recommendedName>
</protein>
<feature type="compositionally biased region" description="Basic and acidic residues" evidence="10">
    <location>
        <begin position="41"/>
        <end position="51"/>
    </location>
</feature>
<feature type="region of interest" description="Disordered" evidence="10">
    <location>
        <begin position="218"/>
        <end position="238"/>
    </location>
</feature>
<dbReference type="AlphaFoldDB" id="A0A0D6M263"/>
<evidence type="ECO:0000259" key="11">
    <source>
        <dbReference type="PROSITE" id="PS50002"/>
    </source>
</evidence>
<dbReference type="PANTHER" id="PTHR24155">
    <property type="entry name" value="OSTEOCLAST-STIMULATING FACTOR 1"/>
    <property type="match status" value="1"/>
</dbReference>
<gene>
    <name evidence="12" type="ORF">ANCCEY_04474</name>
</gene>
<dbReference type="GO" id="GO:0007165">
    <property type="term" value="P:signal transduction"/>
    <property type="evidence" value="ECO:0007669"/>
    <property type="project" value="TreeGrafter"/>
</dbReference>
<dbReference type="PRINTS" id="PR00452">
    <property type="entry name" value="SH3DOMAIN"/>
</dbReference>
<dbReference type="EMBL" id="KE124864">
    <property type="protein sequence ID" value="EPB76416.1"/>
    <property type="molecule type" value="Genomic_DNA"/>
</dbReference>
<dbReference type="Pfam" id="PF14604">
    <property type="entry name" value="SH3_9"/>
    <property type="match status" value="1"/>
</dbReference>
<keyword evidence="5 8" id="KW-0040">ANK repeat</keyword>
<evidence type="ECO:0000256" key="2">
    <source>
        <dbReference type="ARBA" id="ARBA00022443"/>
    </source>
</evidence>
<keyword evidence="4" id="KW-0677">Repeat</keyword>
<evidence type="ECO:0000256" key="3">
    <source>
        <dbReference type="ARBA" id="ARBA00022490"/>
    </source>
</evidence>
<comment type="subcellular location">
    <subcellularLocation>
        <location evidence="1">Cytoplasm</location>
    </subcellularLocation>
</comment>
<evidence type="ECO:0000256" key="7">
    <source>
        <dbReference type="ARBA" id="ARBA00040640"/>
    </source>
</evidence>
<dbReference type="Gene3D" id="1.25.40.20">
    <property type="entry name" value="Ankyrin repeat-containing domain"/>
    <property type="match status" value="2"/>
</dbReference>
<evidence type="ECO:0000256" key="6">
    <source>
        <dbReference type="ARBA" id="ARBA00037432"/>
    </source>
</evidence>
<feature type="region of interest" description="Disordered" evidence="10">
    <location>
        <begin position="29"/>
        <end position="52"/>
    </location>
</feature>
<evidence type="ECO:0000313" key="13">
    <source>
        <dbReference type="Proteomes" id="UP000054495"/>
    </source>
</evidence>
<dbReference type="SUPFAM" id="SSF48403">
    <property type="entry name" value="Ankyrin repeat"/>
    <property type="match status" value="1"/>
</dbReference>
<keyword evidence="3" id="KW-0963">Cytoplasm</keyword>
<dbReference type="PROSITE" id="PS50297">
    <property type="entry name" value="ANK_REP_REGION"/>
    <property type="match status" value="2"/>
</dbReference>
<dbReference type="Gene3D" id="2.30.30.40">
    <property type="entry name" value="SH3 Domains"/>
    <property type="match status" value="1"/>
</dbReference>
<dbReference type="SUPFAM" id="SSF50044">
    <property type="entry name" value="SH3-domain"/>
    <property type="match status" value="1"/>
</dbReference>
<name>A0A0D6M263_9BILA</name>
<accession>A0A0D6M263</accession>
<proteinExistence type="predicted"/>
<dbReference type="PROSITE" id="PS50088">
    <property type="entry name" value="ANK_REPEAT"/>
    <property type="match status" value="2"/>
</dbReference>
<reference evidence="12 13" key="1">
    <citation type="submission" date="2013-05" db="EMBL/GenBank/DDBJ databases">
        <title>Draft genome of the parasitic nematode Anyclostoma ceylanicum.</title>
        <authorList>
            <person name="Mitreva M."/>
        </authorList>
    </citation>
    <scope>NUCLEOTIDE SEQUENCE [LARGE SCALE GENOMIC DNA]</scope>
</reference>
<sequence>MAAAAPPRPAPKPGRVRVYRALYDYDARTKSSSTYQRAKRSTMDDSRKEDQEMSFTEGDLLYVSDRGPNDDWLPATCGGRKGLVPANYVVSENVEELSNPLHEAARRGNLLFLKECIGNQVSVNSLDKSGSTALYWACHGGHVEVVKYLLQLPAVTISSQNKLGDTPLHAASWKGHKECVKLMIESGANTWIRNRDQKLPIDVAKDAEIAGLIDQAMRRDTKNEDCDNEYESGSDKED</sequence>
<comment type="function">
    <text evidence="6">Induces bone resorption, acting probably through a signaling cascade which results in the secretion of factor(s) enhancing osteoclast formation and activity.</text>
</comment>
<evidence type="ECO:0000256" key="1">
    <source>
        <dbReference type="ARBA" id="ARBA00004496"/>
    </source>
</evidence>
<dbReference type="Proteomes" id="UP000054495">
    <property type="component" value="Unassembled WGS sequence"/>
</dbReference>
<dbReference type="InterPro" id="IPR036770">
    <property type="entry name" value="Ankyrin_rpt-contain_sf"/>
</dbReference>
<dbReference type="InterPro" id="IPR036028">
    <property type="entry name" value="SH3-like_dom_sf"/>
</dbReference>
<organism evidence="12 13">
    <name type="scientific">Ancylostoma ceylanicum</name>
    <dbReference type="NCBI Taxonomy" id="53326"/>
    <lineage>
        <taxon>Eukaryota</taxon>
        <taxon>Metazoa</taxon>
        <taxon>Ecdysozoa</taxon>
        <taxon>Nematoda</taxon>
        <taxon>Chromadorea</taxon>
        <taxon>Rhabditida</taxon>
        <taxon>Rhabditina</taxon>
        <taxon>Rhabditomorpha</taxon>
        <taxon>Strongyloidea</taxon>
        <taxon>Ancylostomatidae</taxon>
        <taxon>Ancylostomatinae</taxon>
        <taxon>Ancylostoma</taxon>
    </lineage>
</organism>
<keyword evidence="2 9" id="KW-0728">SH3 domain</keyword>
<evidence type="ECO:0000313" key="12">
    <source>
        <dbReference type="EMBL" id="EPB76416.1"/>
    </source>
</evidence>
<dbReference type="InterPro" id="IPR002110">
    <property type="entry name" value="Ankyrin_rpt"/>
</dbReference>
<feature type="repeat" description="ANK" evidence="8">
    <location>
        <begin position="129"/>
        <end position="151"/>
    </location>
</feature>
<evidence type="ECO:0000256" key="5">
    <source>
        <dbReference type="ARBA" id="ARBA00023043"/>
    </source>
</evidence>
<dbReference type="PROSITE" id="PS50002">
    <property type="entry name" value="SH3"/>
    <property type="match status" value="1"/>
</dbReference>
<evidence type="ECO:0000256" key="10">
    <source>
        <dbReference type="SAM" id="MobiDB-lite"/>
    </source>
</evidence>
<keyword evidence="13" id="KW-1185">Reference proteome</keyword>